<dbReference type="AlphaFoldDB" id="A0A0D2B7J7"/>
<dbReference type="VEuPathDB" id="FungiDB:PV08_07439"/>
<dbReference type="OrthoDB" id="4121246at2759"/>
<dbReference type="Gene3D" id="3.40.50.300">
    <property type="entry name" value="P-loop containing nucleotide triphosphate hydrolases"/>
    <property type="match status" value="1"/>
</dbReference>
<gene>
    <name evidence="2" type="ORF">PV08_07439</name>
</gene>
<evidence type="ECO:0000313" key="2">
    <source>
        <dbReference type="EMBL" id="KIW14655.1"/>
    </source>
</evidence>
<sequence length="182" mass="20682">MTGWLWLGDRRLLSALYSRPFQFTQSPIQYPTSYEDPNTGVYHAQLTGDQKGNLQHLFNREDEPMVLIGSYVITSCGLNLQHRCHHVAFLDPPPSKATGEQAVARVHRVGQAEIVDAITFSTNKTFNDRQFLNNIRKAMPGLLASLNKRLFGRNITSAAFEDEEFVPDVGEWVKWQGVIIRH</sequence>
<dbReference type="InterPro" id="IPR001650">
    <property type="entry name" value="Helicase_C-like"/>
</dbReference>
<protein>
    <recommendedName>
        <fullName evidence="1">Helicase C-terminal domain-containing protein</fullName>
    </recommendedName>
</protein>
<accession>A0A0D2B7J7</accession>
<feature type="domain" description="Helicase C-terminal" evidence="1">
    <location>
        <begin position="10"/>
        <end position="110"/>
    </location>
</feature>
<dbReference type="Pfam" id="PF00271">
    <property type="entry name" value="Helicase_C"/>
    <property type="match status" value="1"/>
</dbReference>
<dbReference type="SUPFAM" id="SSF52540">
    <property type="entry name" value="P-loop containing nucleoside triphosphate hydrolases"/>
    <property type="match status" value="1"/>
</dbReference>
<dbReference type="InterPro" id="IPR027417">
    <property type="entry name" value="P-loop_NTPase"/>
</dbReference>
<dbReference type="GeneID" id="27334522"/>
<evidence type="ECO:0000313" key="3">
    <source>
        <dbReference type="Proteomes" id="UP000053328"/>
    </source>
</evidence>
<dbReference type="EMBL" id="KN847496">
    <property type="protein sequence ID" value="KIW14655.1"/>
    <property type="molecule type" value="Genomic_DNA"/>
</dbReference>
<dbReference type="SMART" id="SM00490">
    <property type="entry name" value="HELICc"/>
    <property type="match status" value="1"/>
</dbReference>
<proteinExistence type="predicted"/>
<evidence type="ECO:0000259" key="1">
    <source>
        <dbReference type="SMART" id="SM00490"/>
    </source>
</evidence>
<organism evidence="2 3">
    <name type="scientific">Exophiala spinifera</name>
    <dbReference type="NCBI Taxonomy" id="91928"/>
    <lineage>
        <taxon>Eukaryota</taxon>
        <taxon>Fungi</taxon>
        <taxon>Dikarya</taxon>
        <taxon>Ascomycota</taxon>
        <taxon>Pezizomycotina</taxon>
        <taxon>Eurotiomycetes</taxon>
        <taxon>Chaetothyriomycetidae</taxon>
        <taxon>Chaetothyriales</taxon>
        <taxon>Herpotrichiellaceae</taxon>
        <taxon>Exophiala</taxon>
    </lineage>
</organism>
<dbReference type="STRING" id="91928.A0A0D2B7J7"/>
<reference evidence="2 3" key="1">
    <citation type="submission" date="2015-01" db="EMBL/GenBank/DDBJ databases">
        <title>The Genome Sequence of Exophiala spinifera CBS89968.</title>
        <authorList>
            <consortium name="The Broad Institute Genomics Platform"/>
            <person name="Cuomo C."/>
            <person name="de Hoog S."/>
            <person name="Gorbushina A."/>
            <person name="Stielow B."/>
            <person name="Teixiera M."/>
            <person name="Abouelleil A."/>
            <person name="Chapman S.B."/>
            <person name="Priest M."/>
            <person name="Young S.K."/>
            <person name="Wortman J."/>
            <person name="Nusbaum C."/>
            <person name="Birren B."/>
        </authorList>
    </citation>
    <scope>NUCLEOTIDE SEQUENCE [LARGE SCALE GENOMIC DNA]</scope>
    <source>
        <strain evidence="2 3">CBS 89968</strain>
    </source>
</reference>
<name>A0A0D2B7J7_9EURO</name>
<dbReference type="HOGENOM" id="CLU_1482011_0_0_1"/>
<keyword evidence="3" id="KW-1185">Reference proteome</keyword>
<dbReference type="RefSeq" id="XP_016234871.1">
    <property type="nucleotide sequence ID" value="XM_016381769.1"/>
</dbReference>
<dbReference type="Proteomes" id="UP000053328">
    <property type="component" value="Unassembled WGS sequence"/>
</dbReference>